<feature type="region of interest" description="Disordered" evidence="1">
    <location>
        <begin position="1"/>
        <end position="22"/>
    </location>
</feature>
<evidence type="ECO:0000313" key="2">
    <source>
        <dbReference type="EMBL" id="EYE98573.1"/>
    </source>
</evidence>
<dbReference type="GeneID" id="63693115"/>
<proteinExistence type="predicted"/>
<name>A0A017SNP4_ASPRC</name>
<organism evidence="2 3">
    <name type="scientific">Aspergillus ruber (strain CBS 135680)</name>
    <dbReference type="NCBI Taxonomy" id="1388766"/>
    <lineage>
        <taxon>Eukaryota</taxon>
        <taxon>Fungi</taxon>
        <taxon>Dikarya</taxon>
        <taxon>Ascomycota</taxon>
        <taxon>Pezizomycotina</taxon>
        <taxon>Eurotiomycetes</taxon>
        <taxon>Eurotiomycetidae</taxon>
        <taxon>Eurotiales</taxon>
        <taxon>Aspergillaceae</taxon>
        <taxon>Aspergillus</taxon>
        <taxon>Aspergillus subgen. Aspergillus</taxon>
    </lineage>
</organism>
<keyword evidence="3" id="KW-1185">Reference proteome</keyword>
<dbReference type="EMBL" id="KK088413">
    <property type="protein sequence ID" value="EYE98573.1"/>
    <property type="molecule type" value="Genomic_DNA"/>
</dbReference>
<dbReference type="AlphaFoldDB" id="A0A017SNP4"/>
<protein>
    <submittedName>
        <fullName evidence="2">Uncharacterized protein</fullName>
    </submittedName>
</protein>
<gene>
    <name evidence="2" type="ORF">EURHEDRAFT_217400</name>
</gene>
<dbReference type="RefSeq" id="XP_040642261.1">
    <property type="nucleotide sequence ID" value="XM_040777991.1"/>
</dbReference>
<evidence type="ECO:0000256" key="1">
    <source>
        <dbReference type="SAM" id="MobiDB-lite"/>
    </source>
</evidence>
<dbReference type="HOGENOM" id="CLU_1749233_0_0_1"/>
<sequence>MRRSGDQVRKVIKKKKKKEKQGRCGHRSIFGRRCSMCYAHGISSFSDPATSECHPSVFRSTLGQTTSNQNTQSSIYLVFFHGSVLGDGCSFPPPFRSVNSDTSSISQIGILAANLYIEQFEVQKVCNLNAAATSFQRHVLRGRASHRVS</sequence>
<feature type="compositionally biased region" description="Basic residues" evidence="1">
    <location>
        <begin position="10"/>
        <end position="22"/>
    </location>
</feature>
<accession>A0A017SNP4</accession>
<reference evidence="3" key="1">
    <citation type="journal article" date="2014" name="Nat. Commun.">
        <title>Genomic adaptations of the halophilic Dead Sea filamentous fungus Eurotium rubrum.</title>
        <authorList>
            <person name="Kis-Papo T."/>
            <person name="Weig A.R."/>
            <person name="Riley R."/>
            <person name="Persoh D."/>
            <person name="Salamov A."/>
            <person name="Sun H."/>
            <person name="Lipzen A."/>
            <person name="Wasser S.P."/>
            <person name="Rambold G."/>
            <person name="Grigoriev I.V."/>
            <person name="Nevo E."/>
        </authorList>
    </citation>
    <scope>NUCLEOTIDE SEQUENCE [LARGE SCALE GENOMIC DNA]</scope>
    <source>
        <strain evidence="3">CBS 135680</strain>
    </source>
</reference>
<dbReference type="Proteomes" id="UP000019804">
    <property type="component" value="Unassembled WGS sequence"/>
</dbReference>
<evidence type="ECO:0000313" key="3">
    <source>
        <dbReference type="Proteomes" id="UP000019804"/>
    </source>
</evidence>